<reference evidence="3 5" key="1">
    <citation type="submission" date="2018-06" db="EMBL/GenBank/DDBJ databases">
        <authorList>
            <consortium name="Pathogen Informatics"/>
            <person name="Doyle S."/>
        </authorList>
    </citation>
    <scope>NUCLEOTIDE SEQUENCE [LARGE SCALE GENOMIC DNA]</scope>
    <source>
        <strain evidence="3 5">NCTC13379</strain>
    </source>
</reference>
<dbReference type="InterPro" id="IPR007560">
    <property type="entry name" value="Restrct_endonuc_IV_Mrr"/>
</dbReference>
<dbReference type="AlphaFoldDB" id="A0A4U4HHB5"/>
<organism evidence="4 6">
    <name type="scientific">Enterococcus faecalis</name>
    <name type="common">Streptococcus faecalis</name>
    <dbReference type="NCBI Taxonomy" id="1351"/>
    <lineage>
        <taxon>Bacteria</taxon>
        <taxon>Bacillati</taxon>
        <taxon>Bacillota</taxon>
        <taxon>Bacilli</taxon>
        <taxon>Lactobacillales</taxon>
        <taxon>Enterococcaceae</taxon>
        <taxon>Enterococcus</taxon>
    </lineage>
</organism>
<dbReference type="Proteomes" id="UP000254396">
    <property type="component" value="Unassembled WGS sequence"/>
</dbReference>
<dbReference type="InterPro" id="IPR011335">
    <property type="entry name" value="Restrct_endonuc-II-like"/>
</dbReference>
<proteinExistence type="predicted"/>
<evidence type="ECO:0000259" key="2">
    <source>
        <dbReference type="Pfam" id="PF04471"/>
    </source>
</evidence>
<dbReference type="Proteomes" id="UP000305511">
    <property type="component" value="Unassembled WGS sequence"/>
</dbReference>
<evidence type="ECO:0000313" key="4">
    <source>
        <dbReference type="EMBL" id="TKK69038.1"/>
    </source>
</evidence>
<evidence type="ECO:0000313" key="3">
    <source>
        <dbReference type="EMBL" id="STP63638.1"/>
    </source>
</evidence>
<dbReference type="Gene3D" id="3.40.1350.10">
    <property type="match status" value="1"/>
</dbReference>
<dbReference type="GO" id="GO:0009307">
    <property type="term" value="P:DNA restriction-modification system"/>
    <property type="evidence" value="ECO:0007669"/>
    <property type="project" value="InterPro"/>
</dbReference>
<name>A0A4U4HHB5_ENTFL</name>
<gene>
    <name evidence="4" type="ORF">EY666_15415</name>
    <name evidence="3" type="ORF">NCTC13379_00482</name>
</gene>
<dbReference type="RefSeq" id="WP_002359282.1">
    <property type="nucleotide sequence ID" value="NZ_AP027297.1"/>
</dbReference>
<accession>A0A4U4HHB5</accession>
<dbReference type="EMBL" id="UGIX01000001">
    <property type="protein sequence ID" value="STP63638.1"/>
    <property type="molecule type" value="Genomic_DNA"/>
</dbReference>
<sequence length="191" mass="22481">MFTNNKNKSLYFERMQMIDMIRNLDNISYKEFPKFIGELYNLMGYKVELNERMNNIDLYASKFSEKLAIQAKAYSLNYNKSKAINKRRVESFALQAREKRKKPIYITTGVYTNPAYIEAKKIGVTLFDRKNIFDLISKADPSLLVEVSYLESVEKHDLKKCKHCKIGHATKVYSEDTSKFYFICMDCKKHT</sequence>
<reference evidence="4 6" key="2">
    <citation type="submission" date="2019-02" db="EMBL/GenBank/DDBJ databases">
        <title>Bacteria dissemination in different level of health care in South Africa: the effectiveness of infections prevention and control.</title>
        <authorList>
            <person name="Shobo C."/>
            <person name="Amoako D.G."/>
            <person name="Allam M."/>
            <person name="Ismail A."/>
            <person name="Bester L.A."/>
            <person name="Essack S.Y."/>
        </authorList>
    </citation>
    <scope>NUCLEOTIDE SEQUENCE [LARGE SCALE GENOMIC DNA]</scope>
    <source>
        <strain evidence="4 6">2SIL2</strain>
    </source>
</reference>
<dbReference type="EMBL" id="SIYF01000453">
    <property type="protein sequence ID" value="TKK69038.1"/>
    <property type="molecule type" value="Genomic_DNA"/>
</dbReference>
<evidence type="ECO:0000313" key="6">
    <source>
        <dbReference type="Proteomes" id="UP000305511"/>
    </source>
</evidence>
<dbReference type="SUPFAM" id="SSF52980">
    <property type="entry name" value="Restriction endonuclease-like"/>
    <property type="match status" value="1"/>
</dbReference>
<dbReference type="InterPro" id="IPR011856">
    <property type="entry name" value="tRNA_endonuc-like_dom_sf"/>
</dbReference>
<keyword evidence="4" id="KW-0540">Nuclease</keyword>
<keyword evidence="4" id="KW-0255">Endonuclease</keyword>
<dbReference type="GO" id="GO:0016787">
    <property type="term" value="F:hydrolase activity"/>
    <property type="evidence" value="ECO:0007669"/>
    <property type="project" value="UniProtKB-KW"/>
</dbReference>
<evidence type="ECO:0000256" key="1">
    <source>
        <dbReference type="ARBA" id="ARBA00022801"/>
    </source>
</evidence>
<keyword evidence="1" id="KW-0378">Hydrolase</keyword>
<protein>
    <submittedName>
        <fullName evidence="4">Restriction endonuclease</fullName>
    </submittedName>
</protein>
<dbReference type="GO" id="GO:0003677">
    <property type="term" value="F:DNA binding"/>
    <property type="evidence" value="ECO:0007669"/>
    <property type="project" value="InterPro"/>
</dbReference>
<dbReference type="Pfam" id="PF04471">
    <property type="entry name" value="Mrr_cat"/>
    <property type="match status" value="1"/>
</dbReference>
<comment type="caution">
    <text evidence="4">The sequence shown here is derived from an EMBL/GenBank/DDBJ whole genome shotgun (WGS) entry which is preliminary data.</text>
</comment>
<dbReference type="GO" id="GO:0004519">
    <property type="term" value="F:endonuclease activity"/>
    <property type="evidence" value="ECO:0007669"/>
    <property type="project" value="UniProtKB-KW"/>
</dbReference>
<evidence type="ECO:0000313" key="5">
    <source>
        <dbReference type="Proteomes" id="UP000254396"/>
    </source>
</evidence>
<feature type="domain" description="Restriction endonuclease type IV Mrr" evidence="2">
    <location>
        <begin position="24"/>
        <end position="136"/>
    </location>
</feature>